<protein>
    <submittedName>
        <fullName evidence="2">QueT transporter family protein</fullName>
    </submittedName>
</protein>
<name>A0A8I0L8L1_XANCI</name>
<gene>
    <name evidence="2" type="ORF">GUH15_14800</name>
</gene>
<keyword evidence="1" id="KW-1133">Transmembrane helix</keyword>
<evidence type="ECO:0000256" key="1">
    <source>
        <dbReference type="SAM" id="Phobius"/>
    </source>
</evidence>
<organism evidence="2 3">
    <name type="scientific">Xanthomonas citri pv. citri</name>
    <dbReference type="NCBI Taxonomy" id="611301"/>
    <lineage>
        <taxon>Bacteria</taxon>
        <taxon>Pseudomonadati</taxon>
        <taxon>Pseudomonadota</taxon>
        <taxon>Gammaproteobacteria</taxon>
        <taxon>Lysobacterales</taxon>
        <taxon>Lysobacteraceae</taxon>
        <taxon>Xanthomonas</taxon>
    </lineage>
</organism>
<keyword evidence="1" id="KW-0812">Transmembrane</keyword>
<accession>A0A8I0L8L1</accession>
<evidence type="ECO:0000313" key="3">
    <source>
        <dbReference type="Proteomes" id="UP000653002"/>
    </source>
</evidence>
<proteinExistence type="predicted"/>
<dbReference type="AlphaFoldDB" id="A0A8I0L8L1"/>
<dbReference type="EMBL" id="JAABFR010001209">
    <property type="protein sequence ID" value="MBD4337302.1"/>
    <property type="molecule type" value="Genomic_DNA"/>
</dbReference>
<keyword evidence="1" id="KW-0472">Membrane</keyword>
<feature type="transmembrane region" description="Helical" evidence="1">
    <location>
        <begin position="43"/>
        <end position="76"/>
    </location>
</feature>
<dbReference type="PANTHER" id="PTHR40044:SF1">
    <property type="entry name" value="INTEGRAL MEMBRANE PROTEIN"/>
    <property type="match status" value="1"/>
</dbReference>
<comment type="caution">
    <text evidence="2">The sequence shown here is derived from an EMBL/GenBank/DDBJ whole genome shotgun (WGS) entry which is preliminary data.</text>
</comment>
<sequence>LIAAVYVALTLLSNALNLAYGPIQLRFSEAMTVLPFLMPEASWGLFIGCVLSNVLSPYGPLDMIVGSAATLLAALLTAR</sequence>
<dbReference type="Proteomes" id="UP000653002">
    <property type="component" value="Unassembled WGS sequence"/>
</dbReference>
<feature type="non-terminal residue" evidence="2">
    <location>
        <position position="79"/>
    </location>
</feature>
<evidence type="ECO:0000313" key="2">
    <source>
        <dbReference type="EMBL" id="MBD4337302.1"/>
    </source>
</evidence>
<dbReference type="PANTHER" id="PTHR40044">
    <property type="entry name" value="INTEGRAL MEMBRANE PROTEIN-RELATED"/>
    <property type="match status" value="1"/>
</dbReference>
<dbReference type="InterPro" id="IPR010387">
    <property type="entry name" value="QueT"/>
</dbReference>
<feature type="non-terminal residue" evidence="2">
    <location>
        <position position="1"/>
    </location>
</feature>
<reference evidence="2" key="1">
    <citation type="submission" date="2020-01" db="EMBL/GenBank/DDBJ databases">
        <authorList>
            <person name="Richard D."/>
        </authorList>
    </citation>
    <scope>NUCLEOTIDE SEQUENCE</scope>
    <source>
        <strain evidence="2">JP541</strain>
    </source>
</reference>
<dbReference type="Pfam" id="PF06177">
    <property type="entry name" value="QueT"/>
    <property type="match status" value="1"/>
</dbReference>